<evidence type="ECO:0000256" key="3">
    <source>
        <dbReference type="PROSITE-ProRule" id="PRU01282"/>
    </source>
</evidence>
<proteinExistence type="inferred from homology"/>
<dbReference type="Proteomes" id="UP001317963">
    <property type="component" value="Chromosome"/>
</dbReference>
<keyword evidence="2 4" id="KW-0560">Oxidoreductase</keyword>
<dbReference type="PROSITE" id="PS51353">
    <property type="entry name" value="ARSC"/>
    <property type="match status" value="1"/>
</dbReference>
<comment type="similarity">
    <text evidence="1 3 4">Belongs to the ArsC family.</text>
</comment>
<dbReference type="PANTHER" id="PTHR30041:SF4">
    <property type="entry name" value="ARSENATE REDUCTASE"/>
    <property type="match status" value="1"/>
</dbReference>
<dbReference type="PANTHER" id="PTHR30041">
    <property type="entry name" value="ARSENATE REDUCTASE"/>
    <property type="match status" value="1"/>
</dbReference>
<keyword evidence="6" id="KW-1185">Reference proteome</keyword>
<evidence type="ECO:0000256" key="2">
    <source>
        <dbReference type="ARBA" id="ARBA00023002"/>
    </source>
</evidence>
<accession>A0ABY6Q957</accession>
<reference evidence="5 6" key="1">
    <citation type="submission" date="2019-02" db="EMBL/GenBank/DDBJ databases">
        <title>Halieaceae_genomes.</title>
        <authorList>
            <person name="Li S.-H."/>
        </authorList>
    </citation>
    <scope>NUCLEOTIDE SEQUENCE [LARGE SCALE GENOMIC DNA]</scope>
    <source>
        <strain evidence="5 6">JH123</strain>
    </source>
</reference>
<evidence type="ECO:0000256" key="4">
    <source>
        <dbReference type="RuleBase" id="RU362029"/>
    </source>
</evidence>
<evidence type="ECO:0000256" key="1">
    <source>
        <dbReference type="ARBA" id="ARBA00007198"/>
    </source>
</evidence>
<dbReference type="SUPFAM" id="SSF52833">
    <property type="entry name" value="Thioredoxin-like"/>
    <property type="match status" value="1"/>
</dbReference>
<dbReference type="Gene3D" id="3.40.30.10">
    <property type="entry name" value="Glutaredoxin"/>
    <property type="match status" value="1"/>
</dbReference>
<dbReference type="InterPro" id="IPR006660">
    <property type="entry name" value="Arsenate_reductase-like"/>
</dbReference>
<evidence type="ECO:0000313" key="6">
    <source>
        <dbReference type="Proteomes" id="UP001317963"/>
    </source>
</evidence>
<dbReference type="GO" id="GO:0008794">
    <property type="term" value="F:arsenate reductase (glutaredoxin) activity"/>
    <property type="evidence" value="ECO:0007669"/>
    <property type="project" value="UniProtKB-EC"/>
</dbReference>
<dbReference type="EMBL" id="CP036501">
    <property type="protein sequence ID" value="UZP75149.1"/>
    <property type="molecule type" value="Genomic_DNA"/>
</dbReference>
<gene>
    <name evidence="5" type="primary">arsC</name>
    <name evidence="5" type="ORF">E0F26_10545</name>
</gene>
<organism evidence="5 6">
    <name type="scientific">Candidatus Paraluminiphilus aquimaris</name>
    <dbReference type="NCBI Taxonomy" id="2518994"/>
    <lineage>
        <taxon>Bacteria</taxon>
        <taxon>Pseudomonadati</taxon>
        <taxon>Pseudomonadota</taxon>
        <taxon>Gammaproteobacteria</taxon>
        <taxon>Cellvibrionales</taxon>
        <taxon>Halieaceae</taxon>
        <taxon>Candidatus Paraluminiphilus</taxon>
    </lineage>
</organism>
<dbReference type="CDD" id="cd03034">
    <property type="entry name" value="ArsC_ArsC"/>
    <property type="match status" value="1"/>
</dbReference>
<dbReference type="InterPro" id="IPR006659">
    <property type="entry name" value="Arsenate_reductase"/>
</dbReference>
<sequence>MKDDFVTRHQPKGERSVNRITIWHNPRCSKSRASLALLEENGVTPEQVLYLETPPSKDQITQTLSYLNAKAIDIMRTTEPTFKTLNLSKDLDELVLIEAMVNNPILIERPIVIAGNQAVIGRPPENVLRLL</sequence>
<dbReference type="NCBIfam" id="TIGR00014">
    <property type="entry name" value="arsC"/>
    <property type="match status" value="1"/>
</dbReference>
<dbReference type="EC" id="1.20.4.1" evidence="4"/>
<evidence type="ECO:0000313" key="5">
    <source>
        <dbReference type="EMBL" id="UZP75149.1"/>
    </source>
</evidence>
<dbReference type="InterPro" id="IPR036249">
    <property type="entry name" value="Thioredoxin-like_sf"/>
</dbReference>
<comment type="catalytic activity">
    <reaction evidence="4">
        <text>[glutaredoxin]-dithiol + arsenate + glutathione + H(+) = glutathionyl-S-S-[glutaredoxin] + arsenite + H2O</text>
        <dbReference type="Rhea" id="RHEA:22016"/>
        <dbReference type="Rhea" id="RHEA-COMP:10729"/>
        <dbReference type="Rhea" id="RHEA-COMP:17668"/>
        <dbReference type="ChEBI" id="CHEBI:15377"/>
        <dbReference type="ChEBI" id="CHEBI:15378"/>
        <dbReference type="ChEBI" id="CHEBI:29242"/>
        <dbReference type="ChEBI" id="CHEBI:29950"/>
        <dbReference type="ChEBI" id="CHEBI:48597"/>
        <dbReference type="ChEBI" id="CHEBI:57925"/>
        <dbReference type="ChEBI" id="CHEBI:146199"/>
        <dbReference type="EC" id="1.20.4.1"/>
    </reaction>
</comment>
<protein>
    <recommendedName>
        <fullName evidence="4">Arsenate reductase</fullName>
        <ecNumber evidence="4">1.20.4.1</ecNumber>
    </recommendedName>
</protein>
<dbReference type="Pfam" id="PF03960">
    <property type="entry name" value="ArsC"/>
    <property type="match status" value="1"/>
</dbReference>
<name>A0ABY6Q957_9GAMM</name>